<dbReference type="Proteomes" id="UP000276232">
    <property type="component" value="Unassembled WGS sequence"/>
</dbReference>
<gene>
    <name evidence="1" type="ORF">EDC03_1194</name>
</gene>
<dbReference type="OrthoDB" id="5185582at2"/>
<sequence>MSLASARTAARASLGRLVDPLHAALARAGGGAPPGLRRGDGAPTADVPVVVVHLRPGAEERPDAVLDVVTRARAAAEAFTPVLLVERPALAPLRRGGYVVELVTPRGVAATLEELRRTYAAVAVVAVQPTDLDHPGTVEARLRAAVPPPARGPLAAVRRALRALEARLP</sequence>
<dbReference type="RefSeq" id="WP_123379336.1">
    <property type="nucleotide sequence ID" value="NZ_RJKN01000003.1"/>
</dbReference>
<keyword evidence="2" id="KW-1185">Reference proteome</keyword>
<dbReference type="InParanoid" id="A0A3N1HM96"/>
<comment type="caution">
    <text evidence="1">The sequence shown here is derived from an EMBL/GenBank/DDBJ whole genome shotgun (WGS) entry which is preliminary data.</text>
</comment>
<protein>
    <submittedName>
        <fullName evidence="1">Uncharacterized protein</fullName>
    </submittedName>
</protein>
<evidence type="ECO:0000313" key="2">
    <source>
        <dbReference type="Proteomes" id="UP000276232"/>
    </source>
</evidence>
<proteinExistence type="predicted"/>
<reference evidence="1 2" key="1">
    <citation type="journal article" date="2015" name="Stand. Genomic Sci.">
        <title>Genomic Encyclopedia of Bacterial and Archaeal Type Strains, Phase III: the genomes of soil and plant-associated and newly described type strains.</title>
        <authorList>
            <person name="Whitman W.B."/>
            <person name="Woyke T."/>
            <person name="Klenk H.P."/>
            <person name="Zhou Y."/>
            <person name="Lilburn T.G."/>
            <person name="Beck B.J."/>
            <person name="De Vos P."/>
            <person name="Vandamme P."/>
            <person name="Eisen J.A."/>
            <person name="Garrity G."/>
            <person name="Hugenholtz P."/>
            <person name="Kyrpides N.C."/>
        </authorList>
    </citation>
    <scope>NUCLEOTIDE SEQUENCE [LARGE SCALE GENOMIC DNA]</scope>
    <source>
        <strain evidence="1 2">CECT 7306</strain>
    </source>
</reference>
<name>A0A3N1HM96_9ACTN</name>
<organism evidence="1 2">
    <name type="scientific">Pseudokineococcus lusitanus</name>
    <dbReference type="NCBI Taxonomy" id="763993"/>
    <lineage>
        <taxon>Bacteria</taxon>
        <taxon>Bacillati</taxon>
        <taxon>Actinomycetota</taxon>
        <taxon>Actinomycetes</taxon>
        <taxon>Kineosporiales</taxon>
        <taxon>Kineosporiaceae</taxon>
        <taxon>Pseudokineococcus</taxon>
    </lineage>
</organism>
<evidence type="ECO:0000313" key="1">
    <source>
        <dbReference type="EMBL" id="ROP43601.1"/>
    </source>
</evidence>
<dbReference type="AlphaFoldDB" id="A0A3N1HM96"/>
<accession>A0A3N1HM96</accession>
<dbReference type="EMBL" id="RJKN01000003">
    <property type="protein sequence ID" value="ROP43601.1"/>
    <property type="molecule type" value="Genomic_DNA"/>
</dbReference>